<sequence>MIGLRIFLTILVLKLVWEGIKPSIGFWYLERCPIAKPGKFDFSRLSYLEKAYKYTKDSVLFNCLFTELTGRRMLGRALEIFYEAKLIGSGDWHKSSMYLSGAIAHQNLGSYGEAMKCLRMASLYVPLNDKTLPIDISRMMQIFRFAEKQRKEQKKR</sequence>
<proteinExistence type="predicted"/>
<organism evidence="1">
    <name type="scientific">viral metagenome</name>
    <dbReference type="NCBI Taxonomy" id="1070528"/>
    <lineage>
        <taxon>unclassified sequences</taxon>
        <taxon>metagenomes</taxon>
        <taxon>organismal metagenomes</taxon>
    </lineage>
</organism>
<reference evidence="1" key="1">
    <citation type="submission" date="2020-03" db="EMBL/GenBank/DDBJ databases">
        <title>The deep terrestrial virosphere.</title>
        <authorList>
            <person name="Holmfeldt K."/>
            <person name="Nilsson E."/>
            <person name="Simone D."/>
            <person name="Lopez-Fernandez M."/>
            <person name="Wu X."/>
            <person name="de Brujin I."/>
            <person name="Lundin D."/>
            <person name="Andersson A."/>
            <person name="Bertilsson S."/>
            <person name="Dopson M."/>
        </authorList>
    </citation>
    <scope>NUCLEOTIDE SEQUENCE</scope>
    <source>
        <strain evidence="1">MM415A00945</strain>
    </source>
</reference>
<dbReference type="AlphaFoldDB" id="A0A6M3KBZ3"/>
<protein>
    <recommendedName>
        <fullName evidence="2">Tetratricopeptide repeat protein</fullName>
    </recommendedName>
</protein>
<gene>
    <name evidence="1" type="ORF">MM415A00945_0003</name>
</gene>
<evidence type="ECO:0008006" key="2">
    <source>
        <dbReference type="Google" id="ProtNLM"/>
    </source>
</evidence>
<name>A0A6M3KBZ3_9ZZZZ</name>
<accession>A0A6M3KBZ3</accession>
<dbReference type="EMBL" id="MT142366">
    <property type="protein sequence ID" value="QJA79078.1"/>
    <property type="molecule type" value="Genomic_DNA"/>
</dbReference>
<evidence type="ECO:0000313" key="1">
    <source>
        <dbReference type="EMBL" id="QJA79078.1"/>
    </source>
</evidence>